<name>A0ABN0BTG0_BACFG</name>
<dbReference type="InterPro" id="IPR009387">
    <property type="entry name" value="HigB-2"/>
</dbReference>
<dbReference type="EMBL" id="EQ973224">
    <property type="protein sequence ID" value="EFR56186.1"/>
    <property type="molecule type" value="Genomic_DNA"/>
</dbReference>
<gene>
    <name evidence="1" type="ORF">BFAG_04885</name>
</gene>
<protein>
    <submittedName>
        <fullName evidence="1">Toxin-antitoxin system, toxin component, RelE family</fullName>
    </submittedName>
</protein>
<keyword evidence="2" id="KW-1185">Reference proteome</keyword>
<reference evidence="1 2" key="1">
    <citation type="submission" date="2008-12" db="EMBL/GenBank/DDBJ databases">
        <title>Annotation of Bacteroides fragilis strain 3_1_12.</title>
        <authorList>
            <consortium name="The Broad Institute Genome Sequencing Platform"/>
            <person name="Ward D."/>
            <person name="Young S.K."/>
            <person name="Kodira C.D."/>
            <person name="Zeng Q."/>
            <person name="Koehrsen M."/>
            <person name="Alvarado L."/>
            <person name="Berlin A."/>
            <person name="Borenstein D."/>
            <person name="Chen Z."/>
            <person name="Engels R."/>
            <person name="Freedman E."/>
            <person name="Gellesch M."/>
            <person name="Goldberg J."/>
            <person name="Griggs A."/>
            <person name="Gujja S."/>
            <person name="Heiman D."/>
            <person name="Hepburn T."/>
            <person name="Howarth C."/>
            <person name="Jen D."/>
            <person name="Larson L."/>
            <person name="Lewis B."/>
            <person name="Mehta T."/>
            <person name="Park D."/>
            <person name="Pearson M."/>
            <person name="Roberts A."/>
            <person name="Saif S."/>
            <person name="Shea T."/>
            <person name="Shenoy N."/>
            <person name="Sisk P."/>
            <person name="Stolte C."/>
            <person name="Sykes S."/>
            <person name="Walk T."/>
            <person name="White J."/>
            <person name="Yandava C."/>
            <person name="Allen-Vercoe E."/>
            <person name="Strauss J."/>
            <person name="Ambrose C."/>
            <person name="Lander E."/>
            <person name="Nusbaum C."/>
            <person name="Galagan J."/>
            <person name="Birren B."/>
        </authorList>
    </citation>
    <scope>NUCLEOTIDE SEQUENCE [LARGE SCALE GENOMIC DNA]</scope>
    <source>
        <strain evidence="1 2">3_1_12</strain>
    </source>
</reference>
<dbReference type="Proteomes" id="UP000005101">
    <property type="component" value="Unassembled WGS sequence"/>
</dbReference>
<evidence type="ECO:0000313" key="1">
    <source>
        <dbReference type="EMBL" id="EFR56186.1"/>
    </source>
</evidence>
<organism evidence="1 2">
    <name type="scientific">Bacteroides fragilis 3_1_12</name>
    <dbReference type="NCBI Taxonomy" id="457424"/>
    <lineage>
        <taxon>Bacteria</taxon>
        <taxon>Pseudomonadati</taxon>
        <taxon>Bacteroidota</taxon>
        <taxon>Bacteroidia</taxon>
        <taxon>Bacteroidales</taxon>
        <taxon>Bacteroidaceae</taxon>
        <taxon>Bacteroides</taxon>
    </lineage>
</organism>
<sequence length="114" mass="12754">MMSFEVKTTPHFEREAKILAKRYKSFKADMKDFVESLEKNPMQGDELSPGIRKIRLAIVSKGKGKSGGARVITYTICASESEGRVYLVDVYDKSDFSTVSVSILKKIISEQGII</sequence>
<accession>A0ABN0BTG0</accession>
<evidence type="ECO:0000313" key="2">
    <source>
        <dbReference type="Proteomes" id="UP000005101"/>
    </source>
</evidence>
<dbReference type="PIRSF" id="PIRSF039032">
    <property type="entry name" value="HigB-2"/>
    <property type="match status" value="1"/>
</dbReference>
<proteinExistence type="predicted"/>